<proteinExistence type="predicted"/>
<dbReference type="InterPro" id="IPR001343">
    <property type="entry name" value="Hemolysn_Ca-bd"/>
</dbReference>
<dbReference type="Proteomes" id="UP000609879">
    <property type="component" value="Unassembled WGS sequence"/>
</dbReference>
<feature type="chain" id="PRO_5045237084" description="Hemolysin type calcium-binding protein" evidence="4">
    <location>
        <begin position="31"/>
        <end position="364"/>
    </location>
</feature>
<dbReference type="Pfam" id="PF00353">
    <property type="entry name" value="HemolysinCabind"/>
    <property type="match status" value="4"/>
</dbReference>
<dbReference type="PANTHER" id="PTHR38340">
    <property type="entry name" value="S-LAYER PROTEIN"/>
    <property type="match status" value="1"/>
</dbReference>
<dbReference type="Gene3D" id="2.150.10.10">
    <property type="entry name" value="Serralysin-like metalloprotease, C-terminal"/>
    <property type="match status" value="2"/>
</dbReference>
<dbReference type="PRINTS" id="PR00313">
    <property type="entry name" value="CABNDNGRPT"/>
</dbReference>
<sequence>MPRISRWPSRAALTLLAIGAAGAVATPAQAAANGVVTVVSSTVITYPAVPGRTNNVVLSRSGNTITVDDTTVIKAGAGCAAVAGDKTKVRCTPKKAPTLIRVYLRDGNDSLVNKAGLALAVSGGAGNDRITGGPRADYLAGDDGNDAIWGLGGGDTILGHHGSDALSGGDGNDNVNGGEQNDRLFGGNGLDRLSGEAGNDVENGGAGDDAFEQIVEESPKVTDADRFIGGPGRDEMLYLMRSRGIVADADGATGDDGYPGERDSIGADIEAIWGGNGNDRLLGTSRDDFLSGGYGNDTLLGYGGADTLFGDLGADLISGGAGDDSLYASDGTKDRVDGGANATATGDTCQLDRADISASCERKQ</sequence>
<dbReference type="PANTHER" id="PTHR38340:SF1">
    <property type="entry name" value="S-LAYER PROTEIN"/>
    <property type="match status" value="1"/>
</dbReference>
<accession>A0ABQ3Y5I8</accession>
<evidence type="ECO:0000256" key="1">
    <source>
        <dbReference type="ARBA" id="ARBA00004613"/>
    </source>
</evidence>
<dbReference type="InterPro" id="IPR050557">
    <property type="entry name" value="RTX_toxin/Mannuronan_C5-epim"/>
</dbReference>
<evidence type="ECO:0000256" key="4">
    <source>
        <dbReference type="SAM" id="SignalP"/>
    </source>
</evidence>
<evidence type="ECO:0000313" key="5">
    <source>
        <dbReference type="EMBL" id="GID75259.1"/>
    </source>
</evidence>
<comment type="caution">
    <text evidence="5">The sequence shown here is derived from an EMBL/GenBank/DDBJ whole genome shotgun (WGS) entry which is preliminary data.</text>
</comment>
<keyword evidence="2" id="KW-0964">Secreted</keyword>
<keyword evidence="4" id="KW-0732">Signal</keyword>
<dbReference type="SUPFAM" id="SSF51120">
    <property type="entry name" value="beta-Roll"/>
    <property type="match status" value="2"/>
</dbReference>
<dbReference type="EMBL" id="BOMI01000073">
    <property type="protein sequence ID" value="GID75259.1"/>
    <property type="molecule type" value="Genomic_DNA"/>
</dbReference>
<organism evidence="5 6">
    <name type="scientific">Paractinoplanes deccanensis</name>
    <dbReference type="NCBI Taxonomy" id="113561"/>
    <lineage>
        <taxon>Bacteria</taxon>
        <taxon>Bacillati</taxon>
        <taxon>Actinomycetota</taxon>
        <taxon>Actinomycetes</taxon>
        <taxon>Micromonosporales</taxon>
        <taxon>Micromonosporaceae</taxon>
        <taxon>Paractinoplanes</taxon>
    </lineage>
</organism>
<feature type="signal peptide" evidence="4">
    <location>
        <begin position="1"/>
        <end position="30"/>
    </location>
</feature>
<keyword evidence="6" id="KW-1185">Reference proteome</keyword>
<gene>
    <name evidence="5" type="ORF">Ade02nite_39000</name>
</gene>
<evidence type="ECO:0000256" key="3">
    <source>
        <dbReference type="SAM" id="MobiDB-lite"/>
    </source>
</evidence>
<dbReference type="InterPro" id="IPR018511">
    <property type="entry name" value="Hemolysin-typ_Ca-bd_CS"/>
</dbReference>
<dbReference type="PROSITE" id="PS00330">
    <property type="entry name" value="HEMOLYSIN_CALCIUM"/>
    <property type="match status" value="1"/>
</dbReference>
<name>A0ABQ3Y5I8_9ACTN</name>
<comment type="subcellular location">
    <subcellularLocation>
        <location evidence="1">Secreted</location>
    </subcellularLocation>
</comment>
<evidence type="ECO:0000256" key="2">
    <source>
        <dbReference type="ARBA" id="ARBA00022525"/>
    </source>
</evidence>
<evidence type="ECO:0000313" key="6">
    <source>
        <dbReference type="Proteomes" id="UP000609879"/>
    </source>
</evidence>
<protein>
    <recommendedName>
        <fullName evidence="7">Hemolysin type calcium-binding protein</fullName>
    </recommendedName>
</protein>
<dbReference type="RefSeq" id="WP_203765365.1">
    <property type="nucleotide sequence ID" value="NZ_BAAABO010000019.1"/>
</dbReference>
<reference evidence="5 6" key="1">
    <citation type="submission" date="2021-01" db="EMBL/GenBank/DDBJ databases">
        <title>Whole genome shotgun sequence of Actinoplanes deccanensis NBRC 13994.</title>
        <authorList>
            <person name="Komaki H."/>
            <person name="Tamura T."/>
        </authorList>
    </citation>
    <scope>NUCLEOTIDE SEQUENCE [LARGE SCALE GENOMIC DNA]</scope>
    <source>
        <strain evidence="5 6">NBRC 13994</strain>
    </source>
</reference>
<dbReference type="InterPro" id="IPR011049">
    <property type="entry name" value="Serralysin-like_metalloprot_C"/>
</dbReference>
<evidence type="ECO:0008006" key="7">
    <source>
        <dbReference type="Google" id="ProtNLM"/>
    </source>
</evidence>
<feature type="region of interest" description="Disordered" evidence="3">
    <location>
        <begin position="162"/>
        <end position="207"/>
    </location>
</feature>